<dbReference type="HOGENOM" id="CLU_030027_4_1_1"/>
<sequence>MSNQAVGNVYQTIIDEVINSSRVDFEESGVEESALEELRKGLVLAKRINLSHHYLTLSGEETDRDEQVCLRWAACGKEAMEPRGCSLTQKRGRRPAGIWAFLNQKDPALLCCLAPSLPDWPIRRPSIFGWQQKLTQLDVARFPWDPRPEPTPAVPDPAPTYAPQPPSAIHNGGGAYIKDEPGVVIKEEPGTQVTGVPQYPAYNSLDSGGSVAANRAAQQLQAQYGIRAAGSINAIQDRMGQQPQQSGQTSQPAAAAGHAQQQNPKPPVGQQVQNHQTDGAGDADEDDFEGVLLRRSEAGTLDELGRVDIDRMLHARMAAQARSMEGGGLMLPLKEAVKNKHTGSRSRKGKGVGAYDGGDDDDEEEDEDAINSDLDDPDEDHEEDEVDDEGLGHIMLCMYDKVQRVKNKWKCTLKDGVLTVNGKEYVFHKATGEYEW</sequence>
<reference evidence="6 7" key="1">
    <citation type="journal article" date="2011" name="Genome Biol.">
        <title>Genome sequence of the insect pathogenic fungus Cordyceps militaris, a valued traditional Chinese medicine.</title>
        <authorList>
            <person name="Zheng P."/>
            <person name="Xia Y."/>
            <person name="Xiao G."/>
            <person name="Xiong C."/>
            <person name="Hu X."/>
            <person name="Zhang S."/>
            <person name="Zheng H."/>
            <person name="Huang Y."/>
            <person name="Zhou Y."/>
            <person name="Wang S."/>
            <person name="Zhao G.P."/>
            <person name="Liu X."/>
            <person name="St Leger R.J."/>
            <person name="Wang C."/>
        </authorList>
    </citation>
    <scope>NUCLEOTIDE SEQUENCE [LARGE SCALE GENOMIC DNA]</scope>
    <source>
        <strain evidence="6 7">CM01</strain>
    </source>
</reference>
<evidence type="ECO:0000256" key="5">
    <source>
        <dbReference type="SAM" id="MobiDB-lite"/>
    </source>
</evidence>
<dbReference type="eggNOG" id="KOG2652">
    <property type="taxonomic scope" value="Eukaryota"/>
</dbReference>
<evidence type="ECO:0000256" key="1">
    <source>
        <dbReference type="ARBA" id="ARBA00004123"/>
    </source>
</evidence>
<feature type="region of interest" description="Disordered" evidence="5">
    <location>
        <begin position="338"/>
        <end position="389"/>
    </location>
</feature>
<dbReference type="FunFam" id="2.30.18.10:FF:000006">
    <property type="entry name" value="Transcription factor TFIIA complex subunit Toa1"/>
    <property type="match status" value="1"/>
</dbReference>
<dbReference type="SUPFAM" id="SSF50784">
    <property type="entry name" value="Transcription factor IIA (TFIIA), beta-barrel domain"/>
    <property type="match status" value="1"/>
</dbReference>
<protein>
    <submittedName>
        <fullName evidence="6">Transcription factor TFIIA complex subunit Toa1, putative</fullName>
    </submittedName>
</protein>
<dbReference type="GO" id="GO:0005672">
    <property type="term" value="C:transcription factor TFIIA complex"/>
    <property type="evidence" value="ECO:0007669"/>
    <property type="project" value="InterPro"/>
</dbReference>
<keyword evidence="3" id="KW-0804">Transcription</keyword>
<dbReference type="KEGG" id="cmt:CCM_05396"/>
<dbReference type="CDD" id="cd07976">
    <property type="entry name" value="TFIIA_alpha_beta_like"/>
    <property type="match status" value="1"/>
</dbReference>
<dbReference type="EMBL" id="JH126402">
    <property type="protein sequence ID" value="EGX91238.1"/>
    <property type="molecule type" value="Genomic_DNA"/>
</dbReference>
<dbReference type="InterPro" id="IPR009088">
    <property type="entry name" value="TFIIA_b-brl"/>
</dbReference>
<dbReference type="OMA" id="EVCDASQ"/>
<dbReference type="GO" id="GO:0006367">
    <property type="term" value="P:transcription initiation at RNA polymerase II promoter"/>
    <property type="evidence" value="ECO:0007669"/>
    <property type="project" value="InterPro"/>
</dbReference>
<name>G3JJE4_CORMM</name>
<comment type="subcellular location">
    <subcellularLocation>
        <location evidence="1">Nucleus</location>
    </subcellularLocation>
</comment>
<evidence type="ECO:0000313" key="6">
    <source>
        <dbReference type="EMBL" id="EGX91238.1"/>
    </source>
</evidence>
<dbReference type="OrthoDB" id="6275927at2759"/>
<feature type="compositionally biased region" description="Acidic residues" evidence="5">
    <location>
        <begin position="357"/>
        <end position="389"/>
    </location>
</feature>
<comment type="similarity">
    <text evidence="2">Belongs to the TFIIA subunit 1 family.</text>
</comment>
<gene>
    <name evidence="6" type="ORF">CCM_05396</name>
</gene>
<dbReference type="GeneID" id="18167414"/>
<dbReference type="Proteomes" id="UP000001610">
    <property type="component" value="Unassembled WGS sequence"/>
</dbReference>
<evidence type="ECO:0000256" key="3">
    <source>
        <dbReference type="ARBA" id="ARBA00023163"/>
    </source>
</evidence>
<feature type="compositionally biased region" description="Low complexity" evidence="5">
    <location>
        <begin position="240"/>
        <end position="262"/>
    </location>
</feature>
<dbReference type="AlphaFoldDB" id="G3JJE4"/>
<dbReference type="Gene3D" id="2.30.18.10">
    <property type="entry name" value="Transcription factor IIA (TFIIA), beta-barrel domain"/>
    <property type="match status" value="1"/>
</dbReference>
<dbReference type="VEuPathDB" id="FungiDB:CCM_05396"/>
<keyword evidence="7" id="KW-1185">Reference proteome</keyword>
<dbReference type="SMART" id="SM01371">
    <property type="entry name" value="TFIIA"/>
    <property type="match status" value="1"/>
</dbReference>
<dbReference type="SUPFAM" id="SSF47396">
    <property type="entry name" value="Transcription factor IIA (TFIIA), alpha-helical domain"/>
    <property type="match status" value="1"/>
</dbReference>
<dbReference type="InParanoid" id="G3JJE4"/>
<dbReference type="RefSeq" id="XP_006670603.1">
    <property type="nucleotide sequence ID" value="XM_006670540.1"/>
</dbReference>
<dbReference type="Pfam" id="PF03153">
    <property type="entry name" value="TFIIA"/>
    <property type="match status" value="2"/>
</dbReference>
<dbReference type="PANTHER" id="PTHR12694:SF8">
    <property type="entry name" value="TRANSCRIPTION INITIATION FACTOR IIA SUBUNIT 1"/>
    <property type="match status" value="1"/>
</dbReference>
<dbReference type="PANTHER" id="PTHR12694">
    <property type="entry name" value="TRANSCRIPTION INITIATION FACTOR IIA SUBUNIT 1"/>
    <property type="match status" value="1"/>
</dbReference>
<proteinExistence type="inferred from homology"/>
<evidence type="ECO:0000256" key="4">
    <source>
        <dbReference type="ARBA" id="ARBA00023242"/>
    </source>
</evidence>
<evidence type="ECO:0000313" key="7">
    <source>
        <dbReference type="Proteomes" id="UP000001610"/>
    </source>
</evidence>
<keyword evidence="4" id="KW-0539">Nucleus</keyword>
<dbReference type="STRING" id="983644.G3JJE4"/>
<feature type="region of interest" description="Disordered" evidence="5">
    <location>
        <begin position="238"/>
        <end position="285"/>
    </location>
</feature>
<organism evidence="6 7">
    <name type="scientific">Cordyceps militaris (strain CM01)</name>
    <name type="common">Caterpillar fungus</name>
    <dbReference type="NCBI Taxonomy" id="983644"/>
    <lineage>
        <taxon>Eukaryota</taxon>
        <taxon>Fungi</taxon>
        <taxon>Dikarya</taxon>
        <taxon>Ascomycota</taxon>
        <taxon>Pezizomycotina</taxon>
        <taxon>Sordariomycetes</taxon>
        <taxon>Hypocreomycetidae</taxon>
        <taxon>Hypocreales</taxon>
        <taxon>Cordycipitaceae</taxon>
        <taxon>Cordyceps</taxon>
    </lineage>
</organism>
<accession>G3JJE4</accession>
<dbReference type="Gene3D" id="1.10.287.100">
    <property type="match status" value="1"/>
</dbReference>
<evidence type="ECO:0000256" key="2">
    <source>
        <dbReference type="ARBA" id="ARBA00010059"/>
    </source>
</evidence>
<dbReference type="InterPro" id="IPR004855">
    <property type="entry name" value="TFIIA_asu/bsu"/>
</dbReference>
<feature type="compositionally biased region" description="Basic residues" evidence="5">
    <location>
        <begin position="339"/>
        <end position="350"/>
    </location>
</feature>